<evidence type="ECO:0000256" key="2">
    <source>
        <dbReference type="SAM" id="MobiDB-lite"/>
    </source>
</evidence>
<comment type="caution">
    <text evidence="3">The sequence shown here is derived from an EMBL/GenBank/DDBJ whole genome shotgun (WGS) entry which is preliminary data.</text>
</comment>
<sequence>MDFQPLVQRPWLVQRFLDRAQAVEPEASDSLCKFLENFPEALKLGWSEQARLAPSSGAAVADLRGVLITTAAAEITMKTLLGRDRDGTFLPTSLLDISGHEVNEELLEELREQLLAQAHMCQLQDLRMSHCSLTRGALRLFSTCFPLQAHLRRLDLSHNSSLTFKGQVSRLGFLLRQAPLELLCLQFTEKEVLSQAWHGVDGSSPGTTALVDQDGLRLSKLPGGQLTEAETFPTTHRLPPQPPPQAPADPTPEPAGSGTTAATPLAKGPLSDALRESLCPLSAAITPLPHDPLSDALRACARPLPAAASVATSGHSSGHASTRLHSRIGPGLGHAAQSHARKKARQTLLPMASRSNPASSSHRTASPIDLEAPLVDGASPGQAARSRKRPATDLEREAANLLPFAFDGQKDIHRPGGHFAAPEGFRRRSRPVPGDASSDCLNLLA</sequence>
<dbReference type="EMBL" id="JALJOV010001512">
    <property type="protein sequence ID" value="KAK9846909.1"/>
    <property type="molecule type" value="Genomic_DNA"/>
</dbReference>
<feature type="compositionally biased region" description="Pro residues" evidence="2">
    <location>
        <begin position="239"/>
        <end position="253"/>
    </location>
</feature>
<dbReference type="Proteomes" id="UP001485043">
    <property type="component" value="Unassembled WGS sequence"/>
</dbReference>
<feature type="compositionally biased region" description="Polar residues" evidence="2">
    <location>
        <begin position="310"/>
        <end position="320"/>
    </location>
</feature>
<reference evidence="3 4" key="1">
    <citation type="journal article" date="2024" name="Nat. Commun.">
        <title>Phylogenomics reveals the evolutionary origins of lichenization in chlorophyte algae.</title>
        <authorList>
            <person name="Puginier C."/>
            <person name="Libourel C."/>
            <person name="Otte J."/>
            <person name="Skaloud P."/>
            <person name="Haon M."/>
            <person name="Grisel S."/>
            <person name="Petersen M."/>
            <person name="Berrin J.G."/>
            <person name="Delaux P.M."/>
            <person name="Dal Grande F."/>
            <person name="Keller J."/>
        </authorList>
    </citation>
    <scope>NUCLEOTIDE SEQUENCE [LARGE SCALE GENOMIC DNA]</scope>
    <source>
        <strain evidence="3 4">SAG 2523</strain>
    </source>
</reference>
<feature type="compositionally biased region" description="Polar residues" evidence="2">
    <location>
        <begin position="353"/>
        <end position="364"/>
    </location>
</feature>
<dbReference type="GO" id="GO:0005930">
    <property type="term" value="C:axoneme"/>
    <property type="evidence" value="ECO:0007669"/>
    <property type="project" value="UniProtKB-SubCell"/>
</dbReference>
<evidence type="ECO:0008006" key="5">
    <source>
        <dbReference type="Google" id="ProtNLM"/>
    </source>
</evidence>
<feature type="region of interest" description="Disordered" evidence="2">
    <location>
        <begin position="231"/>
        <end position="266"/>
    </location>
</feature>
<proteinExistence type="predicted"/>
<keyword evidence="4" id="KW-1185">Reference proteome</keyword>
<feature type="region of interest" description="Disordered" evidence="2">
    <location>
        <begin position="310"/>
        <end position="393"/>
    </location>
</feature>
<dbReference type="InterPro" id="IPR032675">
    <property type="entry name" value="LRR_dom_sf"/>
</dbReference>
<evidence type="ECO:0000313" key="3">
    <source>
        <dbReference type="EMBL" id="KAK9846909.1"/>
    </source>
</evidence>
<accession>A0AAW1SME3</accession>
<comment type="subcellular location">
    <subcellularLocation>
        <location evidence="1">Cytoplasm</location>
        <location evidence="1">Cytoskeleton</location>
        <location evidence="1">Cilium axoneme</location>
    </subcellularLocation>
</comment>
<dbReference type="SUPFAM" id="SSF52047">
    <property type="entry name" value="RNI-like"/>
    <property type="match status" value="1"/>
</dbReference>
<evidence type="ECO:0000313" key="4">
    <source>
        <dbReference type="Proteomes" id="UP001485043"/>
    </source>
</evidence>
<name>A0AAW1SME3_9CHLO</name>
<gene>
    <name evidence="3" type="ORF">WJX84_003058</name>
</gene>
<evidence type="ECO:0000256" key="1">
    <source>
        <dbReference type="ARBA" id="ARBA00004430"/>
    </source>
</evidence>
<dbReference type="Gene3D" id="3.80.10.10">
    <property type="entry name" value="Ribonuclease Inhibitor"/>
    <property type="match status" value="1"/>
</dbReference>
<dbReference type="AlphaFoldDB" id="A0AAW1SME3"/>
<protein>
    <recommendedName>
        <fullName evidence="5">Leucine-rich repeat-containing protein 42</fullName>
    </recommendedName>
</protein>
<organism evidence="3 4">
    <name type="scientific">Apatococcus fuscideae</name>
    <dbReference type="NCBI Taxonomy" id="2026836"/>
    <lineage>
        <taxon>Eukaryota</taxon>
        <taxon>Viridiplantae</taxon>
        <taxon>Chlorophyta</taxon>
        <taxon>core chlorophytes</taxon>
        <taxon>Trebouxiophyceae</taxon>
        <taxon>Chlorellales</taxon>
        <taxon>Chlorellaceae</taxon>
        <taxon>Apatococcus</taxon>
    </lineage>
</organism>
<feature type="region of interest" description="Disordered" evidence="2">
    <location>
        <begin position="412"/>
        <end position="445"/>
    </location>
</feature>